<dbReference type="AlphaFoldDB" id="A0AAD7ZQE1"/>
<accession>A0AAD7ZQE1</accession>
<evidence type="ECO:0000256" key="3">
    <source>
        <dbReference type="ARBA" id="ARBA00022475"/>
    </source>
</evidence>
<keyword evidence="8" id="KW-0675">Receptor</keyword>
<keyword evidence="7" id="KW-1015">Disulfide bond</keyword>
<dbReference type="PRINTS" id="PR01610">
    <property type="entry name" value="CD36ANTIGEN"/>
</dbReference>
<feature type="transmembrane region" description="Helical" evidence="10">
    <location>
        <begin position="170"/>
        <end position="197"/>
    </location>
</feature>
<evidence type="ECO:0000256" key="9">
    <source>
        <dbReference type="ARBA" id="ARBA00023180"/>
    </source>
</evidence>
<comment type="caution">
    <text evidence="11">The sequence shown here is derived from an EMBL/GenBank/DDBJ whole genome shotgun (WGS) entry which is preliminary data.</text>
</comment>
<dbReference type="GO" id="GO:0005737">
    <property type="term" value="C:cytoplasm"/>
    <property type="evidence" value="ECO:0007669"/>
    <property type="project" value="TreeGrafter"/>
</dbReference>
<dbReference type="Proteomes" id="UP001233999">
    <property type="component" value="Unassembled WGS sequence"/>
</dbReference>
<dbReference type="PRINTS" id="PR01609">
    <property type="entry name" value="CD36FAMILY"/>
</dbReference>
<dbReference type="GO" id="GO:0005044">
    <property type="term" value="F:scavenger receptor activity"/>
    <property type="evidence" value="ECO:0007669"/>
    <property type="project" value="TreeGrafter"/>
</dbReference>
<evidence type="ECO:0000256" key="5">
    <source>
        <dbReference type="ARBA" id="ARBA00022989"/>
    </source>
</evidence>
<dbReference type="GO" id="GO:0005886">
    <property type="term" value="C:plasma membrane"/>
    <property type="evidence" value="ECO:0007669"/>
    <property type="project" value="UniProtKB-SubCell"/>
</dbReference>
<evidence type="ECO:0000256" key="2">
    <source>
        <dbReference type="ARBA" id="ARBA00010532"/>
    </source>
</evidence>
<evidence type="ECO:0008006" key="13">
    <source>
        <dbReference type="Google" id="ProtNLM"/>
    </source>
</evidence>
<dbReference type="PANTHER" id="PTHR11923:SF104">
    <property type="entry name" value="FI07620P"/>
    <property type="match status" value="1"/>
</dbReference>
<keyword evidence="3" id="KW-1003">Cell membrane</keyword>
<comment type="subcellular location">
    <subcellularLocation>
        <location evidence="1">Cell membrane</location>
        <topology evidence="1">Multi-pass membrane protein</topology>
    </subcellularLocation>
</comment>
<keyword evidence="9" id="KW-0325">Glycoprotein</keyword>
<evidence type="ECO:0000256" key="1">
    <source>
        <dbReference type="ARBA" id="ARBA00004651"/>
    </source>
</evidence>
<comment type="similarity">
    <text evidence="2">Belongs to the CD36 family.</text>
</comment>
<keyword evidence="4 10" id="KW-0812">Transmembrane</keyword>
<reference evidence="11" key="2">
    <citation type="submission" date="2023-05" db="EMBL/GenBank/DDBJ databases">
        <authorList>
            <person name="Fouks B."/>
        </authorList>
    </citation>
    <scope>NUCLEOTIDE SEQUENCE</scope>
    <source>
        <strain evidence="11">Stay&amp;Tobe</strain>
        <tissue evidence="11">Testes</tissue>
    </source>
</reference>
<protein>
    <recommendedName>
        <fullName evidence="13">Scavenger receptor class B member 1</fullName>
    </recommendedName>
</protein>
<dbReference type="InterPro" id="IPR005428">
    <property type="entry name" value="CD36/SCARB1/SNMP1"/>
</dbReference>
<dbReference type="PANTHER" id="PTHR11923">
    <property type="entry name" value="SCAVENGER RECEPTOR CLASS B TYPE-1 SR-B1"/>
    <property type="match status" value="1"/>
</dbReference>
<keyword evidence="5 10" id="KW-1133">Transmembrane helix</keyword>
<evidence type="ECO:0000256" key="4">
    <source>
        <dbReference type="ARBA" id="ARBA00022692"/>
    </source>
</evidence>
<gene>
    <name evidence="11" type="ORF">L9F63_020952</name>
</gene>
<keyword evidence="12" id="KW-1185">Reference proteome</keyword>
<name>A0AAD7ZQE1_DIPPU</name>
<sequence length="243" mass="27724">MTPNSTFVVYRKAFCRLLPMEYADKGVTKDGFPVFWFRFPDNVFDSPDKNPENSCYCRPEVAPCLLSGLADITPCYYSIPLALSRPHFFKGDPRLYETIEGMNPNASKHESMIAVQPDLGLPMRGHSRMQLNLVIHNTRLNPRTARFNNRTLPIFWIDWYFDLPTVVYRLFYLVLFICPVLQTALTVFFATLGTLLLGLAACSFSRKNTAVATKILNKSQHLLEKNTGEQLLARAQKVHIANK</sequence>
<evidence type="ECO:0000256" key="7">
    <source>
        <dbReference type="ARBA" id="ARBA00023157"/>
    </source>
</evidence>
<feature type="non-terminal residue" evidence="11">
    <location>
        <position position="1"/>
    </location>
</feature>
<evidence type="ECO:0000313" key="12">
    <source>
        <dbReference type="Proteomes" id="UP001233999"/>
    </source>
</evidence>
<evidence type="ECO:0000256" key="6">
    <source>
        <dbReference type="ARBA" id="ARBA00023136"/>
    </source>
</evidence>
<dbReference type="Pfam" id="PF01130">
    <property type="entry name" value="CD36"/>
    <property type="match status" value="1"/>
</dbReference>
<proteinExistence type="inferred from homology"/>
<evidence type="ECO:0000256" key="10">
    <source>
        <dbReference type="SAM" id="Phobius"/>
    </source>
</evidence>
<keyword evidence="6 10" id="KW-0472">Membrane</keyword>
<organism evidence="11 12">
    <name type="scientific">Diploptera punctata</name>
    <name type="common">Pacific beetle cockroach</name>
    <dbReference type="NCBI Taxonomy" id="6984"/>
    <lineage>
        <taxon>Eukaryota</taxon>
        <taxon>Metazoa</taxon>
        <taxon>Ecdysozoa</taxon>
        <taxon>Arthropoda</taxon>
        <taxon>Hexapoda</taxon>
        <taxon>Insecta</taxon>
        <taxon>Pterygota</taxon>
        <taxon>Neoptera</taxon>
        <taxon>Polyneoptera</taxon>
        <taxon>Dictyoptera</taxon>
        <taxon>Blattodea</taxon>
        <taxon>Blaberoidea</taxon>
        <taxon>Blaberidae</taxon>
        <taxon>Diplopterinae</taxon>
        <taxon>Diploptera</taxon>
    </lineage>
</organism>
<dbReference type="EMBL" id="JASPKZ010007371">
    <property type="protein sequence ID" value="KAJ9584706.1"/>
    <property type="molecule type" value="Genomic_DNA"/>
</dbReference>
<reference evidence="11" key="1">
    <citation type="journal article" date="2023" name="IScience">
        <title>Live-bearing cockroach genome reveals convergent evolutionary mechanisms linked to viviparity in insects and beyond.</title>
        <authorList>
            <person name="Fouks B."/>
            <person name="Harrison M.C."/>
            <person name="Mikhailova A.A."/>
            <person name="Marchal E."/>
            <person name="English S."/>
            <person name="Carruthers M."/>
            <person name="Jennings E.C."/>
            <person name="Chiamaka E.L."/>
            <person name="Frigard R.A."/>
            <person name="Pippel M."/>
            <person name="Attardo G.M."/>
            <person name="Benoit J.B."/>
            <person name="Bornberg-Bauer E."/>
            <person name="Tobe S.S."/>
        </authorList>
    </citation>
    <scope>NUCLEOTIDE SEQUENCE</scope>
    <source>
        <strain evidence="11">Stay&amp;Tobe</strain>
    </source>
</reference>
<evidence type="ECO:0000313" key="11">
    <source>
        <dbReference type="EMBL" id="KAJ9584706.1"/>
    </source>
</evidence>
<dbReference type="InterPro" id="IPR002159">
    <property type="entry name" value="CD36_fam"/>
</dbReference>
<evidence type="ECO:0000256" key="8">
    <source>
        <dbReference type="ARBA" id="ARBA00023170"/>
    </source>
</evidence>